<dbReference type="GO" id="GO:0000139">
    <property type="term" value="C:Golgi membrane"/>
    <property type="evidence" value="ECO:0007669"/>
    <property type="project" value="UniProtKB-SubCell"/>
</dbReference>
<accession>A0A8H6HVY4</accession>
<feature type="region of interest" description="Disordered" evidence="9">
    <location>
        <begin position="462"/>
        <end position="517"/>
    </location>
</feature>
<gene>
    <name evidence="10" type="ORF">DFP72DRAFT_379616</name>
</gene>
<evidence type="ECO:0000313" key="11">
    <source>
        <dbReference type="Proteomes" id="UP000521943"/>
    </source>
</evidence>
<comment type="subcellular location">
    <subcellularLocation>
        <location evidence="1">Golgi apparatus membrane</location>
        <topology evidence="1">Peripheral membrane protein</topology>
    </subcellularLocation>
</comment>
<evidence type="ECO:0000256" key="4">
    <source>
        <dbReference type="ARBA" id="ARBA00022448"/>
    </source>
</evidence>
<dbReference type="GO" id="GO:0006891">
    <property type="term" value="P:intra-Golgi vesicle-mediated transport"/>
    <property type="evidence" value="ECO:0007669"/>
    <property type="project" value="TreeGrafter"/>
</dbReference>
<dbReference type="AlphaFoldDB" id="A0A8H6HVY4"/>
<evidence type="ECO:0000256" key="7">
    <source>
        <dbReference type="ARBA" id="ARBA00023136"/>
    </source>
</evidence>
<evidence type="ECO:0000256" key="3">
    <source>
        <dbReference type="ARBA" id="ARBA00020983"/>
    </source>
</evidence>
<evidence type="ECO:0000256" key="9">
    <source>
        <dbReference type="SAM" id="MobiDB-lite"/>
    </source>
</evidence>
<reference evidence="10 11" key="1">
    <citation type="submission" date="2020-07" db="EMBL/GenBank/DDBJ databases">
        <title>Comparative genomics of pyrophilous fungi reveals a link between fire events and developmental genes.</title>
        <authorList>
            <consortium name="DOE Joint Genome Institute"/>
            <person name="Steindorff A.S."/>
            <person name="Carver A."/>
            <person name="Calhoun S."/>
            <person name="Stillman K."/>
            <person name="Liu H."/>
            <person name="Lipzen A."/>
            <person name="Pangilinan J."/>
            <person name="Labutti K."/>
            <person name="Bruns T.D."/>
            <person name="Grigoriev I.V."/>
        </authorList>
    </citation>
    <scope>NUCLEOTIDE SEQUENCE [LARGE SCALE GENOMIC DNA]</scope>
    <source>
        <strain evidence="10 11">CBS 144469</strain>
    </source>
</reference>
<protein>
    <recommendedName>
        <fullName evidence="3">Conserved oligomeric Golgi complex subunit 8</fullName>
    </recommendedName>
    <alternativeName>
        <fullName evidence="8">Component of oligomeric Golgi complex 8</fullName>
    </alternativeName>
</protein>
<evidence type="ECO:0000256" key="6">
    <source>
        <dbReference type="ARBA" id="ARBA00023034"/>
    </source>
</evidence>
<evidence type="ECO:0000256" key="1">
    <source>
        <dbReference type="ARBA" id="ARBA00004395"/>
    </source>
</evidence>
<dbReference type="EMBL" id="JACGCI010000035">
    <property type="protein sequence ID" value="KAF6754215.1"/>
    <property type="molecule type" value="Genomic_DNA"/>
</dbReference>
<organism evidence="10 11">
    <name type="scientific">Ephemerocybe angulata</name>
    <dbReference type="NCBI Taxonomy" id="980116"/>
    <lineage>
        <taxon>Eukaryota</taxon>
        <taxon>Fungi</taxon>
        <taxon>Dikarya</taxon>
        <taxon>Basidiomycota</taxon>
        <taxon>Agaricomycotina</taxon>
        <taxon>Agaricomycetes</taxon>
        <taxon>Agaricomycetidae</taxon>
        <taxon>Agaricales</taxon>
        <taxon>Agaricineae</taxon>
        <taxon>Psathyrellaceae</taxon>
        <taxon>Ephemerocybe</taxon>
    </lineage>
</organism>
<dbReference type="Proteomes" id="UP000521943">
    <property type="component" value="Unassembled WGS sequence"/>
</dbReference>
<evidence type="ECO:0000256" key="8">
    <source>
        <dbReference type="ARBA" id="ARBA00031347"/>
    </source>
</evidence>
<dbReference type="OrthoDB" id="1661054at2759"/>
<keyword evidence="5" id="KW-0653">Protein transport</keyword>
<comment type="similarity">
    <text evidence="2">Belongs to the COG8 family.</text>
</comment>
<dbReference type="SUPFAM" id="SSF74788">
    <property type="entry name" value="Cullin repeat-like"/>
    <property type="match status" value="1"/>
</dbReference>
<keyword evidence="11" id="KW-1185">Reference proteome</keyword>
<proteinExistence type="inferred from homology"/>
<dbReference type="PANTHER" id="PTHR21311">
    <property type="entry name" value="CONSERVED OLIGOMERIC GOLGI COMPLEX COMPONENT 8"/>
    <property type="match status" value="1"/>
</dbReference>
<sequence>MEESDVQPTASTSRLQDVTDLSEVLVSGSSDKLTPIVLNRPESKEYLSKLTEFSLKRLYGEPSTLQTQSHHLTSSLTSLTHTSYPTFLSLHKTTTALTNSLESLATSLSSLLDTSLPALEESATNWKDRTEEVLRERSRAKVVLDQHDKIRDLLDIPLLIDACVRNGYFAEALSLAAHAKSLSSSSSFQDKSPPLILQSVLSEVHTSVTQMLLSLLATLYEPNKKLPALWKAVNFLRKMDGFGPNSPFASPTSKAKIQVYLSSEDIVTSDEEISSEEQIALAFLVGRETCLKSTLETVGNDVTRLTKDPERTLDDREREDLARYLKSYIDAWREGAYDIITQYTTIFLERSSSQSSIRTGHTPVTATSSALSLEQETLRLHSLITTYASHALNNHLLPILSPALPKLSLGLLPSLLTQLTYCSTAFARVGVDFRSILSIMFANAILQVVTSDLRSVQAKWEQRLRKASGPPNTSASSNSSRRQITPPSKWLVTAAAAGSPPVPASPPQPQGPAHIPPQMLASYPPLAEHTNSLLGVFNNLRLLAPVSILPDLVKVVDEVVAEGGKGVLGYLRAFSGSLGVNYNTAVTEDEVDRRKREKKIAGAVGDAWFSVFVPFVRRALVEGVYSISLADIAGKKDGGAETQLEEQVKMWEQLKPGFLSQED</sequence>
<keyword evidence="4" id="KW-0813">Transport</keyword>
<keyword evidence="7" id="KW-0472">Membrane</keyword>
<dbReference type="GO" id="GO:0017119">
    <property type="term" value="C:Golgi transport complex"/>
    <property type="evidence" value="ECO:0007669"/>
    <property type="project" value="InterPro"/>
</dbReference>
<keyword evidence="6" id="KW-0333">Golgi apparatus</keyword>
<dbReference type="InterPro" id="IPR016159">
    <property type="entry name" value="Cullin_repeat-like_dom_sf"/>
</dbReference>
<dbReference type="GO" id="GO:0015031">
    <property type="term" value="P:protein transport"/>
    <property type="evidence" value="ECO:0007669"/>
    <property type="project" value="UniProtKB-KW"/>
</dbReference>
<dbReference type="InterPro" id="IPR007255">
    <property type="entry name" value="COG8"/>
</dbReference>
<feature type="compositionally biased region" description="Pro residues" evidence="9">
    <location>
        <begin position="500"/>
        <end position="510"/>
    </location>
</feature>
<evidence type="ECO:0000256" key="2">
    <source>
        <dbReference type="ARBA" id="ARBA00006419"/>
    </source>
</evidence>
<comment type="caution">
    <text evidence="10">The sequence shown here is derived from an EMBL/GenBank/DDBJ whole genome shotgun (WGS) entry which is preliminary data.</text>
</comment>
<dbReference type="PANTHER" id="PTHR21311:SF0">
    <property type="entry name" value="CONSERVED OLIGOMERIC GOLGI COMPLEX SUBUNIT 8"/>
    <property type="match status" value="1"/>
</dbReference>
<feature type="compositionally biased region" description="Polar residues" evidence="9">
    <location>
        <begin position="470"/>
        <end position="486"/>
    </location>
</feature>
<dbReference type="Pfam" id="PF04124">
    <property type="entry name" value="Dor1"/>
    <property type="match status" value="2"/>
</dbReference>
<evidence type="ECO:0000256" key="5">
    <source>
        <dbReference type="ARBA" id="ARBA00022927"/>
    </source>
</evidence>
<name>A0A8H6HVY4_9AGAR</name>
<evidence type="ECO:0000313" key="10">
    <source>
        <dbReference type="EMBL" id="KAF6754215.1"/>
    </source>
</evidence>